<dbReference type="AlphaFoldDB" id="A0AAD5YU53"/>
<keyword evidence="2" id="KW-1185">Reference proteome</keyword>
<organism evidence="1 2">
    <name type="scientific">Leucocoprinus birnbaumii</name>
    <dbReference type="NCBI Taxonomy" id="56174"/>
    <lineage>
        <taxon>Eukaryota</taxon>
        <taxon>Fungi</taxon>
        <taxon>Dikarya</taxon>
        <taxon>Basidiomycota</taxon>
        <taxon>Agaricomycotina</taxon>
        <taxon>Agaricomycetes</taxon>
        <taxon>Agaricomycetidae</taxon>
        <taxon>Agaricales</taxon>
        <taxon>Agaricineae</taxon>
        <taxon>Agaricaceae</taxon>
        <taxon>Leucocoprinus</taxon>
    </lineage>
</organism>
<sequence>MFHSWSFEDSKDDQVDWMNNLARNIGTHPTLTDFALVVRGIQPPSAFSLRPLSRLHAFSLAWHNTTPIHSELISEVADLIARCHDLKRLKLHFPPEPIRYGSRFVYTEPQALAEFFRGLSFLEVPLRLQRLLIVEGILVRAEDFVSQKRHFRFLEDLTIRLEHERPYNLEEIGRVFATLRHEEIHLKHIALTNLHPPGIVEYISSYSGLAGLSIESHGDHRDDSSFLIHNLFISLKLHRSSLTSLSFLVGRISPYLEIPRSHLSENAESFSALKDLKIEVHTSDEDLRRKDANHLFAWLEIALRFPALRSLTIYPVHEEPYEQDKAKRIWRFRKHAVQDFRRRQEYTFDIYIYQDALL</sequence>
<accession>A0AAD5YU53</accession>
<proteinExistence type="predicted"/>
<dbReference type="EMBL" id="JANIEX010000150">
    <property type="protein sequence ID" value="KAJ3572240.1"/>
    <property type="molecule type" value="Genomic_DNA"/>
</dbReference>
<protein>
    <submittedName>
        <fullName evidence="1">Uncharacterized protein</fullName>
    </submittedName>
</protein>
<evidence type="ECO:0000313" key="1">
    <source>
        <dbReference type="EMBL" id="KAJ3572240.1"/>
    </source>
</evidence>
<name>A0AAD5YU53_9AGAR</name>
<evidence type="ECO:0000313" key="2">
    <source>
        <dbReference type="Proteomes" id="UP001213000"/>
    </source>
</evidence>
<comment type="caution">
    <text evidence="1">The sequence shown here is derived from an EMBL/GenBank/DDBJ whole genome shotgun (WGS) entry which is preliminary data.</text>
</comment>
<reference evidence="1" key="1">
    <citation type="submission" date="2022-07" db="EMBL/GenBank/DDBJ databases">
        <title>Genome Sequence of Leucocoprinus birnbaumii.</title>
        <authorList>
            <person name="Buettner E."/>
        </authorList>
    </citation>
    <scope>NUCLEOTIDE SEQUENCE</scope>
    <source>
        <strain evidence="1">VT141</strain>
    </source>
</reference>
<gene>
    <name evidence="1" type="ORF">NP233_g3208</name>
</gene>
<dbReference type="Proteomes" id="UP001213000">
    <property type="component" value="Unassembled WGS sequence"/>
</dbReference>